<dbReference type="AlphaFoldDB" id="A0AAN6YLU0"/>
<evidence type="ECO:0000256" key="4">
    <source>
        <dbReference type="ARBA" id="ARBA00023004"/>
    </source>
</evidence>
<evidence type="ECO:0000256" key="5">
    <source>
        <dbReference type="ARBA" id="ARBA00023033"/>
    </source>
</evidence>
<comment type="cofactor">
    <cofactor evidence="1 6">
        <name>heme</name>
        <dbReference type="ChEBI" id="CHEBI:30413"/>
    </cofactor>
</comment>
<dbReference type="GO" id="GO:0016705">
    <property type="term" value="F:oxidoreductase activity, acting on paired donors, with incorporation or reduction of molecular oxygen"/>
    <property type="evidence" value="ECO:0007669"/>
    <property type="project" value="InterPro"/>
</dbReference>
<sequence length="499" mass="56725">MTPLITTILGGLLATYIFLKFYLHLSQNPKEPPLIETQIPFLSSLLRMIKDGHGCYINLRNQYNLPIYTLRMPFGRIYVINSTELISAAQKQWKQISFAAVAADAGTAIGMSDSSVKLMHTDLNNENSFSLSWPRYILPALTPGPDLDVLNRKAIHVLVEEMEKSATKTVRLWDWTQRIMTSATTEAVFGPQNPFRDQEVVDSWFKFESNFLIFHIFPKPHLFFKNLFEAREKVAAALIGYMKAAGYETGSGLVKRRVEHHREWNLPIEDIGRAELGNTFAVLANTTPTALWVLWHIFTDKKVLEDVRKEVLGLVREESDGMSLVDLARVKTACPILSSVFQETLRHRSLAPSVKKILEDVLLDGRYLLKKGSMLMMPAPVQHSDKEVWGDNALEFDHLRFVNSTKWNRTAFRGFGGGHVLCPGRHFASTEIMAFAAMVVLRFDFVPVAGQWGKAEWKNSPAAAQIPILDEDIEVELRVREPERTWKFVYSRSEGVEED</sequence>
<comment type="similarity">
    <text evidence="2">Belongs to the cytochrome P450 family.</text>
</comment>
<dbReference type="InterPro" id="IPR036396">
    <property type="entry name" value="Cyt_P450_sf"/>
</dbReference>
<evidence type="ECO:0000256" key="1">
    <source>
        <dbReference type="ARBA" id="ARBA00001971"/>
    </source>
</evidence>
<accession>A0AAN6YLU0</accession>
<protein>
    <submittedName>
        <fullName evidence="7">Cholesterol 7-alpha-monooxygenase</fullName>
    </submittedName>
</protein>
<name>A0AAN6YLU0_9PEZI</name>
<keyword evidence="8" id="KW-1185">Reference proteome</keyword>
<dbReference type="GO" id="GO:0020037">
    <property type="term" value="F:heme binding"/>
    <property type="evidence" value="ECO:0007669"/>
    <property type="project" value="InterPro"/>
</dbReference>
<proteinExistence type="inferred from homology"/>
<dbReference type="CDD" id="cd11040">
    <property type="entry name" value="CYP7_CYP8-like"/>
    <property type="match status" value="1"/>
</dbReference>
<dbReference type="PANTHER" id="PTHR47582">
    <property type="entry name" value="P450, PUTATIVE (EUROFUNG)-RELATED"/>
    <property type="match status" value="1"/>
</dbReference>
<reference evidence="7" key="2">
    <citation type="submission" date="2023-05" db="EMBL/GenBank/DDBJ databases">
        <authorList>
            <consortium name="Lawrence Berkeley National Laboratory"/>
            <person name="Steindorff A."/>
            <person name="Hensen N."/>
            <person name="Bonometti L."/>
            <person name="Westerberg I."/>
            <person name="Brannstrom I.O."/>
            <person name="Guillou S."/>
            <person name="Cros-Aarteil S."/>
            <person name="Calhoun S."/>
            <person name="Haridas S."/>
            <person name="Kuo A."/>
            <person name="Mondo S."/>
            <person name="Pangilinan J."/>
            <person name="Riley R."/>
            <person name="Labutti K."/>
            <person name="Andreopoulos B."/>
            <person name="Lipzen A."/>
            <person name="Chen C."/>
            <person name="Yanf M."/>
            <person name="Daum C."/>
            <person name="Ng V."/>
            <person name="Clum A."/>
            <person name="Ohm R."/>
            <person name="Martin F."/>
            <person name="Silar P."/>
            <person name="Natvig D."/>
            <person name="Lalanne C."/>
            <person name="Gautier V."/>
            <person name="Ament-Velasquez S.L."/>
            <person name="Kruys A."/>
            <person name="Hutchinson M.I."/>
            <person name="Powell A.J."/>
            <person name="Barry K."/>
            <person name="Miller A.N."/>
            <person name="Grigoriev I.V."/>
            <person name="Debuchy R."/>
            <person name="Gladieux P."/>
            <person name="Thoren M.H."/>
            <person name="Johannesson H."/>
        </authorList>
    </citation>
    <scope>NUCLEOTIDE SEQUENCE</scope>
    <source>
        <strain evidence="7">CBS 990.96</strain>
    </source>
</reference>
<dbReference type="GO" id="GO:0004497">
    <property type="term" value="F:monooxygenase activity"/>
    <property type="evidence" value="ECO:0007669"/>
    <property type="project" value="UniProtKB-KW"/>
</dbReference>
<keyword evidence="3 6" id="KW-0479">Metal-binding</keyword>
<comment type="caution">
    <text evidence="7">The sequence shown here is derived from an EMBL/GenBank/DDBJ whole genome shotgun (WGS) entry which is preliminary data.</text>
</comment>
<dbReference type="InterPro" id="IPR001128">
    <property type="entry name" value="Cyt_P450"/>
</dbReference>
<keyword evidence="6" id="KW-0349">Heme</keyword>
<evidence type="ECO:0000256" key="2">
    <source>
        <dbReference type="ARBA" id="ARBA00010617"/>
    </source>
</evidence>
<evidence type="ECO:0000256" key="6">
    <source>
        <dbReference type="PIRSR" id="PIRSR602403-1"/>
    </source>
</evidence>
<dbReference type="InterPro" id="IPR053007">
    <property type="entry name" value="CYP450_monoxygenase_sec-met"/>
</dbReference>
<reference evidence="7" key="1">
    <citation type="journal article" date="2023" name="Mol. Phylogenet. Evol.">
        <title>Genome-scale phylogeny and comparative genomics of the fungal order Sordariales.</title>
        <authorList>
            <person name="Hensen N."/>
            <person name="Bonometti L."/>
            <person name="Westerberg I."/>
            <person name="Brannstrom I.O."/>
            <person name="Guillou S."/>
            <person name="Cros-Aarteil S."/>
            <person name="Calhoun S."/>
            <person name="Haridas S."/>
            <person name="Kuo A."/>
            <person name="Mondo S."/>
            <person name="Pangilinan J."/>
            <person name="Riley R."/>
            <person name="LaButti K."/>
            <person name="Andreopoulos B."/>
            <person name="Lipzen A."/>
            <person name="Chen C."/>
            <person name="Yan M."/>
            <person name="Daum C."/>
            <person name="Ng V."/>
            <person name="Clum A."/>
            <person name="Steindorff A."/>
            <person name="Ohm R.A."/>
            <person name="Martin F."/>
            <person name="Silar P."/>
            <person name="Natvig D.O."/>
            <person name="Lalanne C."/>
            <person name="Gautier V."/>
            <person name="Ament-Velasquez S.L."/>
            <person name="Kruys A."/>
            <person name="Hutchinson M.I."/>
            <person name="Powell A.J."/>
            <person name="Barry K."/>
            <person name="Miller A.N."/>
            <person name="Grigoriev I.V."/>
            <person name="Debuchy R."/>
            <person name="Gladieux P."/>
            <person name="Hiltunen Thoren M."/>
            <person name="Johannesson H."/>
        </authorList>
    </citation>
    <scope>NUCLEOTIDE SEQUENCE</scope>
    <source>
        <strain evidence="7">CBS 990.96</strain>
    </source>
</reference>
<dbReference type="Pfam" id="PF00067">
    <property type="entry name" value="p450"/>
    <property type="match status" value="1"/>
</dbReference>
<dbReference type="InterPro" id="IPR002403">
    <property type="entry name" value="Cyt_P450_E_grp-IV"/>
</dbReference>
<evidence type="ECO:0000313" key="7">
    <source>
        <dbReference type="EMBL" id="KAK4221096.1"/>
    </source>
</evidence>
<keyword evidence="5" id="KW-0560">Oxidoreductase</keyword>
<dbReference type="Proteomes" id="UP001301958">
    <property type="component" value="Unassembled WGS sequence"/>
</dbReference>
<gene>
    <name evidence="7" type="ORF">QBC38DRAFT_492739</name>
</gene>
<dbReference type="PRINTS" id="PR00465">
    <property type="entry name" value="EP450IV"/>
</dbReference>
<dbReference type="Gene3D" id="1.10.630.10">
    <property type="entry name" value="Cytochrome P450"/>
    <property type="match status" value="1"/>
</dbReference>
<dbReference type="GO" id="GO:0005506">
    <property type="term" value="F:iron ion binding"/>
    <property type="evidence" value="ECO:0007669"/>
    <property type="project" value="InterPro"/>
</dbReference>
<organism evidence="7 8">
    <name type="scientific">Podospora fimiseda</name>
    <dbReference type="NCBI Taxonomy" id="252190"/>
    <lineage>
        <taxon>Eukaryota</taxon>
        <taxon>Fungi</taxon>
        <taxon>Dikarya</taxon>
        <taxon>Ascomycota</taxon>
        <taxon>Pezizomycotina</taxon>
        <taxon>Sordariomycetes</taxon>
        <taxon>Sordariomycetidae</taxon>
        <taxon>Sordariales</taxon>
        <taxon>Podosporaceae</taxon>
        <taxon>Podospora</taxon>
    </lineage>
</organism>
<feature type="binding site" description="axial binding residue" evidence="6">
    <location>
        <position position="422"/>
    </location>
    <ligand>
        <name>heme</name>
        <dbReference type="ChEBI" id="CHEBI:30413"/>
    </ligand>
    <ligandPart>
        <name>Fe</name>
        <dbReference type="ChEBI" id="CHEBI:18248"/>
    </ligandPart>
</feature>
<dbReference type="PANTHER" id="PTHR47582:SF1">
    <property type="entry name" value="P450, PUTATIVE (EUROFUNG)-RELATED"/>
    <property type="match status" value="1"/>
</dbReference>
<dbReference type="EMBL" id="MU865586">
    <property type="protein sequence ID" value="KAK4221096.1"/>
    <property type="molecule type" value="Genomic_DNA"/>
</dbReference>
<evidence type="ECO:0000256" key="3">
    <source>
        <dbReference type="ARBA" id="ARBA00022723"/>
    </source>
</evidence>
<dbReference type="SUPFAM" id="SSF48264">
    <property type="entry name" value="Cytochrome P450"/>
    <property type="match status" value="1"/>
</dbReference>
<keyword evidence="4 6" id="KW-0408">Iron</keyword>
<evidence type="ECO:0000313" key="8">
    <source>
        <dbReference type="Proteomes" id="UP001301958"/>
    </source>
</evidence>
<keyword evidence="5" id="KW-0503">Monooxygenase</keyword>